<evidence type="ECO:0000256" key="1">
    <source>
        <dbReference type="ARBA" id="ARBA00001974"/>
    </source>
</evidence>
<dbReference type="AlphaFoldDB" id="A0A7W4J6G5"/>
<dbReference type="GO" id="GO:0050660">
    <property type="term" value="F:flavin adenine dinucleotide binding"/>
    <property type="evidence" value="ECO:0007669"/>
    <property type="project" value="InterPro"/>
</dbReference>
<dbReference type="PANTHER" id="PTHR42784">
    <property type="entry name" value="PYRANOSE 2-OXIDASE"/>
    <property type="match status" value="1"/>
</dbReference>
<name>A0A7W4J6G5_9PROT</name>
<evidence type="ECO:0000259" key="7">
    <source>
        <dbReference type="Pfam" id="PF01370"/>
    </source>
</evidence>
<dbReference type="InterPro" id="IPR051473">
    <property type="entry name" value="P2Ox-like"/>
</dbReference>
<evidence type="ECO:0000256" key="5">
    <source>
        <dbReference type="ARBA" id="ARBA00023002"/>
    </source>
</evidence>
<dbReference type="Pfam" id="PF00732">
    <property type="entry name" value="GMC_oxred_N"/>
    <property type="match status" value="1"/>
</dbReference>
<feature type="domain" description="Glucose-methanol-choline oxidoreductase N-terminal" evidence="6">
    <location>
        <begin position="21"/>
        <end position="293"/>
    </location>
</feature>
<proteinExistence type="inferred from homology"/>
<dbReference type="EMBL" id="JABEQH010000007">
    <property type="protein sequence ID" value="MBB2175539.1"/>
    <property type="molecule type" value="Genomic_DNA"/>
</dbReference>
<evidence type="ECO:0000256" key="4">
    <source>
        <dbReference type="ARBA" id="ARBA00022827"/>
    </source>
</evidence>
<dbReference type="InterPro" id="IPR000172">
    <property type="entry name" value="GMC_OxRdtase_N"/>
</dbReference>
<dbReference type="PANTHER" id="PTHR42784:SF1">
    <property type="entry name" value="PYRANOSE 2-OXIDASE"/>
    <property type="match status" value="1"/>
</dbReference>
<dbReference type="Pfam" id="PF01370">
    <property type="entry name" value="Epimerase"/>
    <property type="match status" value="1"/>
</dbReference>
<evidence type="ECO:0000256" key="2">
    <source>
        <dbReference type="ARBA" id="ARBA00010790"/>
    </source>
</evidence>
<dbReference type="SUPFAM" id="SSF51735">
    <property type="entry name" value="NAD(P)-binding Rossmann-fold domains"/>
    <property type="match status" value="1"/>
</dbReference>
<dbReference type="InterPro" id="IPR007867">
    <property type="entry name" value="GMC_OxRtase_C"/>
</dbReference>
<dbReference type="InterPro" id="IPR001509">
    <property type="entry name" value="Epimerase_deHydtase"/>
</dbReference>
<dbReference type="RefSeq" id="WP_182942438.1">
    <property type="nucleotide sequence ID" value="NZ_JABEQH010000007.1"/>
</dbReference>
<keyword evidence="3" id="KW-0285">Flavoprotein</keyword>
<evidence type="ECO:0000256" key="3">
    <source>
        <dbReference type="ARBA" id="ARBA00022630"/>
    </source>
</evidence>
<reference evidence="9 10" key="1">
    <citation type="submission" date="2020-04" db="EMBL/GenBank/DDBJ databases">
        <title>Description of novel Gluconacetobacter.</title>
        <authorList>
            <person name="Sombolestani A."/>
        </authorList>
    </citation>
    <scope>NUCLEOTIDE SEQUENCE [LARGE SCALE GENOMIC DNA]</scope>
    <source>
        <strain evidence="9 10">LMG 21312</strain>
    </source>
</reference>
<keyword evidence="4" id="KW-0274">FAD</keyword>
<feature type="domain" description="NAD-dependent epimerase/dehydratase" evidence="7">
    <location>
        <begin position="605"/>
        <end position="769"/>
    </location>
</feature>
<sequence>MTHYIDFEHLTDPAGLPTRFDLVIVGGGAAGLTLARELSGQGLHIAILESGALDEDPDHEELNAIDVSADLLDPDLQQARSAWHAPQMRFWKANIQKFGVRCRVLGGSTAAWAGKVAPFSLADYERRPWIAGSGWPFGADTLAPYMKRAAAYLDLGPLVHDRAFWAQASRREPEQIGRLRHFGSFFWQFARSRHALTDVMRFGPDFRRETHRGVTVVYNATVSSVSVEGRKAAGVELRGSLTGRNRAALRAECVVLAAGAIENARLLLLSRDSDGQVPGNAHDVVGRYLMDHPSIELGCFSAEYRDEAVDLLGFFSLQERHRVFMYAHGLALRPDEQTSRRLPNMAIFTGIEISHDDSLLALKRLAKRESRNPVGDVITVVRNFGLVMTSLGRKILNYQKIPERFRRLMADTAVAINANFVARDYAGGGDGRKLAKTSLNVICEQPPHPDNRVTLSALTDRLGLPLAQVHWKIDADLRRDIVQLATLLQEDLERAGVRGFHLKEAFRNADISKLLIHDMAHTAGTTRMGLDPATSVVDPDCQVHGISGLYLAGASVFPTSGHANPTMVIMSLAIRLADHIKARFVAHRVKQFSPPAPRAPARPLILVTGATGNLGQEVIAQLAAQGYRIRGAFRQSIPATPGVEWVRIDFSDPALPDTELEKLADGVEAVIHLAASLENVQEMETTNVTNLDRFAKICATAGVRYFGQASSMVVYGSPRARFLSEDAPIINTDLSLRKQYFAEPYMLEYARTKVLGERVLSHYARTMHIDLYRIALAQKRSFLDDSLSWSAKRAMFALYRNSHFISPRNVARAIVHLMERDLANHKAGVEIYNIADSRSPTYAEVYRRAGRKTGFHIPVVFDVLKGMAVGRTVARRLPMGYFRLDDRKLKSTGFVLEDDLPPDLRTAS</sequence>
<keyword evidence="5" id="KW-0560">Oxidoreductase</keyword>
<evidence type="ECO:0000313" key="9">
    <source>
        <dbReference type="EMBL" id="MBB2175539.1"/>
    </source>
</evidence>
<comment type="cofactor">
    <cofactor evidence="1">
        <name>FAD</name>
        <dbReference type="ChEBI" id="CHEBI:57692"/>
    </cofactor>
</comment>
<evidence type="ECO:0000259" key="8">
    <source>
        <dbReference type="Pfam" id="PF05199"/>
    </source>
</evidence>
<comment type="caution">
    <text evidence="9">The sequence shown here is derived from an EMBL/GenBank/DDBJ whole genome shotgun (WGS) entry which is preliminary data.</text>
</comment>
<keyword evidence="10" id="KW-1185">Reference proteome</keyword>
<protein>
    <submittedName>
        <fullName evidence="9">FAD-dependent oxidoreductase</fullName>
    </submittedName>
</protein>
<comment type="similarity">
    <text evidence="2">Belongs to the GMC oxidoreductase family.</text>
</comment>
<dbReference type="Gene3D" id="3.40.50.720">
    <property type="entry name" value="NAD(P)-binding Rossmann-like Domain"/>
    <property type="match status" value="1"/>
</dbReference>
<dbReference type="GO" id="GO:0016614">
    <property type="term" value="F:oxidoreductase activity, acting on CH-OH group of donors"/>
    <property type="evidence" value="ECO:0007669"/>
    <property type="project" value="InterPro"/>
</dbReference>
<dbReference type="InterPro" id="IPR036291">
    <property type="entry name" value="NAD(P)-bd_dom_sf"/>
</dbReference>
<evidence type="ECO:0000259" key="6">
    <source>
        <dbReference type="Pfam" id="PF00732"/>
    </source>
</evidence>
<dbReference type="Gene3D" id="3.50.50.60">
    <property type="entry name" value="FAD/NAD(P)-binding domain"/>
    <property type="match status" value="2"/>
</dbReference>
<dbReference type="InterPro" id="IPR036188">
    <property type="entry name" value="FAD/NAD-bd_sf"/>
</dbReference>
<evidence type="ECO:0000313" key="10">
    <source>
        <dbReference type="Proteomes" id="UP000561066"/>
    </source>
</evidence>
<dbReference type="Pfam" id="PF05199">
    <property type="entry name" value="GMC_oxred_C"/>
    <property type="match status" value="1"/>
</dbReference>
<dbReference type="SUPFAM" id="SSF51905">
    <property type="entry name" value="FAD/NAD(P)-binding domain"/>
    <property type="match status" value="1"/>
</dbReference>
<accession>A0A7W4J6G5</accession>
<gene>
    <name evidence="9" type="ORF">HLH21_06285</name>
</gene>
<feature type="domain" description="Glucose-methanol-choline oxidoreductase C-terminal" evidence="8">
    <location>
        <begin position="447"/>
        <end position="573"/>
    </location>
</feature>
<organism evidence="9 10">
    <name type="scientific">Gluconacetobacter johannae</name>
    <dbReference type="NCBI Taxonomy" id="112140"/>
    <lineage>
        <taxon>Bacteria</taxon>
        <taxon>Pseudomonadati</taxon>
        <taxon>Pseudomonadota</taxon>
        <taxon>Alphaproteobacteria</taxon>
        <taxon>Acetobacterales</taxon>
        <taxon>Acetobacteraceae</taxon>
        <taxon>Gluconacetobacter</taxon>
    </lineage>
</organism>
<dbReference type="Proteomes" id="UP000561066">
    <property type="component" value="Unassembled WGS sequence"/>
</dbReference>